<comment type="cofactor">
    <cofactor evidence="2">
        <name>Fe cation</name>
        <dbReference type="ChEBI" id="CHEBI:24875"/>
    </cofactor>
    <text evidence="2">Binds 1 Fe cation per subunit.</text>
</comment>
<protein>
    <submittedName>
        <fullName evidence="6">Pirin family protein</fullName>
    </submittedName>
</protein>
<dbReference type="GO" id="GO:0046872">
    <property type="term" value="F:metal ion binding"/>
    <property type="evidence" value="ECO:0007669"/>
    <property type="project" value="UniProtKB-KW"/>
</dbReference>
<evidence type="ECO:0000259" key="5">
    <source>
        <dbReference type="Pfam" id="PF05726"/>
    </source>
</evidence>
<dbReference type="Pfam" id="PF02678">
    <property type="entry name" value="Pirin"/>
    <property type="match status" value="1"/>
</dbReference>
<evidence type="ECO:0000259" key="4">
    <source>
        <dbReference type="Pfam" id="PF02678"/>
    </source>
</evidence>
<dbReference type="Gene3D" id="2.60.120.10">
    <property type="entry name" value="Jelly Rolls"/>
    <property type="match status" value="2"/>
</dbReference>
<dbReference type="Proteomes" id="UP000586305">
    <property type="component" value="Unassembled WGS sequence"/>
</dbReference>
<feature type="binding site" evidence="2">
    <location>
        <position position="99"/>
    </location>
    <ligand>
        <name>Fe cation</name>
        <dbReference type="ChEBI" id="CHEBI:24875"/>
    </ligand>
</feature>
<comment type="caution">
    <text evidence="6">The sequence shown here is derived from an EMBL/GenBank/DDBJ whole genome shotgun (WGS) entry which is preliminary data.</text>
</comment>
<comment type="similarity">
    <text evidence="1 3">Belongs to the pirin family.</text>
</comment>
<feature type="binding site" evidence="2">
    <location>
        <position position="55"/>
    </location>
    <ligand>
        <name>Fe cation</name>
        <dbReference type="ChEBI" id="CHEBI:24875"/>
    </ligand>
</feature>
<keyword evidence="2" id="KW-0408">Iron</keyword>
<feature type="domain" description="Pirin N-terminal" evidence="4">
    <location>
        <begin position="27"/>
        <end position="118"/>
    </location>
</feature>
<dbReference type="AlphaFoldDB" id="A0A849VFC7"/>
<proteinExistence type="inferred from homology"/>
<feature type="binding site" evidence="2">
    <location>
        <position position="101"/>
    </location>
    <ligand>
        <name>Fe cation</name>
        <dbReference type="ChEBI" id="CHEBI:24875"/>
    </ligand>
</feature>
<evidence type="ECO:0000256" key="3">
    <source>
        <dbReference type="RuleBase" id="RU003457"/>
    </source>
</evidence>
<dbReference type="CDD" id="cd02247">
    <property type="entry name" value="cupin_pirin_C"/>
    <property type="match status" value="1"/>
</dbReference>
<dbReference type="InterPro" id="IPR003829">
    <property type="entry name" value="Pirin_N_dom"/>
</dbReference>
<evidence type="ECO:0000313" key="6">
    <source>
        <dbReference type="EMBL" id="NOU50411.1"/>
    </source>
</evidence>
<keyword evidence="2" id="KW-0479">Metal-binding</keyword>
<evidence type="ECO:0000256" key="1">
    <source>
        <dbReference type="ARBA" id="ARBA00008416"/>
    </source>
</evidence>
<evidence type="ECO:0000256" key="2">
    <source>
        <dbReference type="PIRSR" id="PIRSR006232-1"/>
    </source>
</evidence>
<dbReference type="InterPro" id="IPR012093">
    <property type="entry name" value="Pirin"/>
</dbReference>
<dbReference type="PANTHER" id="PTHR13903">
    <property type="entry name" value="PIRIN-RELATED"/>
    <property type="match status" value="1"/>
</dbReference>
<dbReference type="PANTHER" id="PTHR13903:SF8">
    <property type="entry name" value="PIRIN"/>
    <property type="match status" value="1"/>
</dbReference>
<dbReference type="CDD" id="cd02909">
    <property type="entry name" value="cupin_pirin_N"/>
    <property type="match status" value="1"/>
</dbReference>
<dbReference type="InterPro" id="IPR011051">
    <property type="entry name" value="RmlC_Cupin_sf"/>
</dbReference>
<dbReference type="SUPFAM" id="SSF51182">
    <property type="entry name" value="RmlC-like cupins"/>
    <property type="match status" value="1"/>
</dbReference>
<evidence type="ECO:0000313" key="7">
    <source>
        <dbReference type="Proteomes" id="UP000586305"/>
    </source>
</evidence>
<organism evidence="6 7">
    <name type="scientific">Pseudoalteromonas caenipelagi</name>
    <dbReference type="NCBI Taxonomy" id="2726988"/>
    <lineage>
        <taxon>Bacteria</taxon>
        <taxon>Pseudomonadati</taxon>
        <taxon>Pseudomonadota</taxon>
        <taxon>Gammaproteobacteria</taxon>
        <taxon>Alteromonadales</taxon>
        <taxon>Pseudoalteromonadaceae</taxon>
        <taxon>Pseudoalteromonas</taxon>
    </lineage>
</organism>
<name>A0A849VFC7_9GAMM</name>
<dbReference type="PIRSF" id="PIRSF006232">
    <property type="entry name" value="Pirin"/>
    <property type="match status" value="1"/>
</dbReference>
<dbReference type="InterPro" id="IPR008778">
    <property type="entry name" value="Pirin_C_dom"/>
</dbReference>
<dbReference type="RefSeq" id="WP_171625475.1">
    <property type="nucleotide sequence ID" value="NZ_JABBPG010000002.1"/>
</dbReference>
<feature type="domain" description="Pirin C-terminal" evidence="5">
    <location>
        <begin position="178"/>
        <end position="276"/>
    </location>
</feature>
<keyword evidence="7" id="KW-1185">Reference proteome</keyword>
<sequence length="279" mass="30382">MKVIRSQKAYATKDGAGVRINRIAGFDGKSLDPYLMIDELKSDDESDYIGGFPPHPHRGIETFTYIRKGGFEHQDQMGNKKAIRSGDVQWMSTGRGVVHSEMPLVDEDNGMHGFQIWLNMPAKEKMRPPRYKDSIDTGVPMLVNSEQVELRALAGAWSMDSQVIEGVIQGLAGDGAIADVILPKNAKAVLDVSKHGKVLVYIHSGQLADSAFAAGNLLEVSPSEPLKLAAAESGLGVLVLAGQPINEEIAHMGPFVMNTQEQLREALRDYQLGNFGDIV</sequence>
<dbReference type="EMBL" id="JABBPG010000002">
    <property type="protein sequence ID" value="NOU50411.1"/>
    <property type="molecule type" value="Genomic_DNA"/>
</dbReference>
<dbReference type="InterPro" id="IPR014710">
    <property type="entry name" value="RmlC-like_jellyroll"/>
</dbReference>
<dbReference type="Pfam" id="PF05726">
    <property type="entry name" value="Pirin_C"/>
    <property type="match status" value="1"/>
</dbReference>
<gene>
    <name evidence="6" type="ORF">HG263_07630</name>
</gene>
<accession>A0A849VFC7</accession>
<reference evidence="6 7" key="1">
    <citation type="submission" date="2020-04" db="EMBL/GenBank/DDBJ databases">
        <title>Pseudoalteromonas caenipelagi sp. nov., isolated from a tidal flat.</title>
        <authorList>
            <person name="Park S."/>
            <person name="Yoon J.-H."/>
        </authorList>
    </citation>
    <scope>NUCLEOTIDE SEQUENCE [LARGE SCALE GENOMIC DNA]</scope>
    <source>
        <strain evidence="6 7">JBTF-M23</strain>
    </source>
</reference>
<feature type="binding site" evidence="2">
    <location>
        <position position="57"/>
    </location>
    <ligand>
        <name>Fe cation</name>
        <dbReference type="ChEBI" id="CHEBI:24875"/>
    </ligand>
</feature>